<keyword evidence="1" id="KW-1133">Transmembrane helix</keyword>
<feature type="transmembrane region" description="Helical" evidence="1">
    <location>
        <begin position="107"/>
        <end position="124"/>
    </location>
</feature>
<dbReference type="InterPro" id="IPR037185">
    <property type="entry name" value="EmrE-like"/>
</dbReference>
<proteinExistence type="predicted"/>
<organism evidence="3 4">
    <name type="scientific">Methylobacterium aquaticum</name>
    <dbReference type="NCBI Taxonomy" id="270351"/>
    <lineage>
        <taxon>Bacteria</taxon>
        <taxon>Pseudomonadati</taxon>
        <taxon>Pseudomonadota</taxon>
        <taxon>Alphaproteobacteria</taxon>
        <taxon>Hyphomicrobiales</taxon>
        <taxon>Methylobacteriaceae</taxon>
        <taxon>Methylobacterium</taxon>
    </lineage>
</organism>
<evidence type="ECO:0000313" key="4">
    <source>
        <dbReference type="Proteomes" id="UP000061432"/>
    </source>
</evidence>
<feature type="transmembrane region" description="Helical" evidence="1">
    <location>
        <begin position="131"/>
        <end position="147"/>
    </location>
</feature>
<feature type="transmembrane region" description="Helical" evidence="1">
    <location>
        <begin position="243"/>
        <end position="262"/>
    </location>
</feature>
<accession>A0A0C6FHD5</accession>
<feature type="transmembrane region" description="Helical" evidence="1">
    <location>
        <begin position="153"/>
        <end position="172"/>
    </location>
</feature>
<dbReference type="SUPFAM" id="SSF103481">
    <property type="entry name" value="Multidrug resistance efflux transporter EmrE"/>
    <property type="match status" value="2"/>
</dbReference>
<dbReference type="PANTHER" id="PTHR22911:SF135">
    <property type="entry name" value="BLR4310 PROTEIN"/>
    <property type="match status" value="1"/>
</dbReference>
<keyword evidence="1" id="KW-0472">Membrane</keyword>
<evidence type="ECO:0000256" key="1">
    <source>
        <dbReference type="SAM" id="Phobius"/>
    </source>
</evidence>
<sequence>MSVGRAAVPVGAIGGIVMMLLGVLFFALNDTMGKWLLGTYAVGQLMLVRSISGLCVMAPAIHRVGLSGFRDAPRPGLQLVRAGFSTLEASLFFWGVSTLPLAEVMTYYMAGPIYVTALSPLLLGEHVGWRRWAAIGVGFCGVALALHPSPGSLSVGAVCALAGSFFYALFLITTRKLAAVPGTVLMTSQLVSSLIFGAALVLAYGWTSTGPTDFALMLLLGVGSLLGNLCVNQSLRLAPATTVVPYQYTLILWGMLFGYLFFGEMIGPLTTAGAGIIVASGLFIFLREQQLGRRSKARDVPTEPAIAKLHDLD</sequence>
<feature type="domain" description="EamA" evidence="2">
    <location>
        <begin position="15"/>
        <end position="145"/>
    </location>
</feature>
<dbReference type="InterPro" id="IPR000620">
    <property type="entry name" value="EamA_dom"/>
</dbReference>
<dbReference type="PATRIC" id="fig|270351.10.peg.1065"/>
<feature type="transmembrane region" description="Helical" evidence="1">
    <location>
        <begin position="184"/>
        <end position="206"/>
    </location>
</feature>
<evidence type="ECO:0000259" key="2">
    <source>
        <dbReference type="Pfam" id="PF00892"/>
    </source>
</evidence>
<reference evidence="4" key="2">
    <citation type="submission" date="2015-01" db="EMBL/GenBank/DDBJ databases">
        <title>Complete genome sequence of Methylobacterium aquaticum strain 22A.</title>
        <authorList>
            <person name="Tani A."/>
            <person name="Ogura Y."/>
            <person name="Hayashi T."/>
        </authorList>
    </citation>
    <scope>NUCLEOTIDE SEQUENCE [LARGE SCALE GENOMIC DNA]</scope>
    <source>
        <strain evidence="4">MA-22A</strain>
    </source>
</reference>
<feature type="domain" description="EamA" evidence="2">
    <location>
        <begin position="156"/>
        <end position="285"/>
    </location>
</feature>
<protein>
    <submittedName>
        <fullName evidence="3">Multidrug DMT transporter permease</fullName>
    </submittedName>
</protein>
<evidence type="ECO:0000313" key="3">
    <source>
        <dbReference type="EMBL" id="BAQ44499.1"/>
    </source>
</evidence>
<feature type="transmembrane region" description="Helical" evidence="1">
    <location>
        <begin position="268"/>
        <end position="286"/>
    </location>
</feature>
<keyword evidence="1" id="KW-0812">Transmembrane</keyword>
<dbReference type="AlphaFoldDB" id="A0A0C6FHD5"/>
<dbReference type="KEGG" id="maqu:Maq22A_c05600"/>
<gene>
    <name evidence="3" type="primary">rhaT</name>
    <name evidence="3" type="ORF">Maq22A_c05600</name>
</gene>
<feature type="transmembrane region" description="Helical" evidence="1">
    <location>
        <begin position="212"/>
        <end position="231"/>
    </location>
</feature>
<dbReference type="Pfam" id="PF00892">
    <property type="entry name" value="EamA"/>
    <property type="match status" value="2"/>
</dbReference>
<feature type="transmembrane region" description="Helical" evidence="1">
    <location>
        <begin position="7"/>
        <end position="28"/>
    </location>
</feature>
<name>A0A0C6FHD5_9HYPH</name>
<dbReference type="GO" id="GO:0016020">
    <property type="term" value="C:membrane"/>
    <property type="evidence" value="ECO:0007669"/>
    <property type="project" value="InterPro"/>
</dbReference>
<dbReference type="EMBL" id="AP014704">
    <property type="protein sequence ID" value="BAQ44499.1"/>
    <property type="molecule type" value="Genomic_DNA"/>
</dbReference>
<reference evidence="3 4" key="1">
    <citation type="journal article" date="2015" name="Genome Announc.">
        <title>Complete Genome Sequence of Methylobacterium aquaticum Strain 22A, Isolated from Racomitrium japonicum Moss.</title>
        <authorList>
            <person name="Tani A."/>
            <person name="Ogura Y."/>
            <person name="Hayashi T."/>
            <person name="Kimbara K."/>
        </authorList>
    </citation>
    <scope>NUCLEOTIDE SEQUENCE [LARGE SCALE GENOMIC DNA]</scope>
    <source>
        <strain evidence="3 4">MA-22A</strain>
    </source>
</reference>
<dbReference type="PANTHER" id="PTHR22911">
    <property type="entry name" value="ACYL-MALONYL CONDENSING ENZYME-RELATED"/>
    <property type="match status" value="1"/>
</dbReference>
<dbReference type="Proteomes" id="UP000061432">
    <property type="component" value="Chromosome"/>
</dbReference>